<dbReference type="RefSeq" id="WP_230738893.1">
    <property type="nucleotide sequence ID" value="NZ_JAJNDB010000007.1"/>
</dbReference>
<dbReference type="EMBL" id="JAJNDB010000007">
    <property type="protein sequence ID" value="MCD2197003.1"/>
    <property type="molecule type" value="Genomic_DNA"/>
</dbReference>
<gene>
    <name evidence="2" type="ORF">LQ327_26890</name>
</gene>
<proteinExistence type="predicted"/>
<protein>
    <recommendedName>
        <fullName evidence="4">Antitoxin protein of toxin-antitoxin system</fullName>
    </recommendedName>
</protein>
<feature type="compositionally biased region" description="Basic and acidic residues" evidence="1">
    <location>
        <begin position="19"/>
        <end position="35"/>
    </location>
</feature>
<evidence type="ECO:0000256" key="1">
    <source>
        <dbReference type="SAM" id="MobiDB-lite"/>
    </source>
</evidence>
<evidence type="ECO:0000313" key="2">
    <source>
        <dbReference type="EMBL" id="MCD2197003.1"/>
    </source>
</evidence>
<organism evidence="2 3">
    <name type="scientific">Actinomycetospora endophytica</name>
    <dbReference type="NCBI Taxonomy" id="2291215"/>
    <lineage>
        <taxon>Bacteria</taxon>
        <taxon>Bacillati</taxon>
        <taxon>Actinomycetota</taxon>
        <taxon>Actinomycetes</taxon>
        <taxon>Pseudonocardiales</taxon>
        <taxon>Pseudonocardiaceae</taxon>
        <taxon>Actinomycetospora</taxon>
    </lineage>
</organism>
<evidence type="ECO:0000313" key="3">
    <source>
        <dbReference type="Proteomes" id="UP001199469"/>
    </source>
</evidence>
<sequence>MPGLFQKVQDFLRSPQGRKYADQAKRYAQDPKNRAKAQEMLGKFRGKGGGHR</sequence>
<name>A0ABS8PFH8_9PSEU</name>
<feature type="region of interest" description="Disordered" evidence="1">
    <location>
        <begin position="1"/>
        <end position="35"/>
    </location>
</feature>
<keyword evidence="3" id="KW-1185">Reference proteome</keyword>
<reference evidence="2 3" key="1">
    <citation type="submission" date="2021-11" db="EMBL/GenBank/DDBJ databases">
        <title>Draft genome sequence of Actinomycetospora sp. SF1 isolated from the rhizosphere soil.</title>
        <authorList>
            <person name="Duangmal K."/>
            <person name="Chantavorakit T."/>
        </authorList>
    </citation>
    <scope>NUCLEOTIDE SEQUENCE [LARGE SCALE GENOMIC DNA]</scope>
    <source>
        <strain evidence="2 3">TBRC 5722</strain>
    </source>
</reference>
<accession>A0ABS8PFH8</accession>
<comment type="caution">
    <text evidence="2">The sequence shown here is derived from an EMBL/GenBank/DDBJ whole genome shotgun (WGS) entry which is preliminary data.</text>
</comment>
<evidence type="ECO:0008006" key="4">
    <source>
        <dbReference type="Google" id="ProtNLM"/>
    </source>
</evidence>
<dbReference type="Proteomes" id="UP001199469">
    <property type="component" value="Unassembled WGS sequence"/>
</dbReference>